<evidence type="ECO:0000259" key="5">
    <source>
        <dbReference type="PROSITE" id="PS50931"/>
    </source>
</evidence>
<evidence type="ECO:0000256" key="1">
    <source>
        <dbReference type="ARBA" id="ARBA00009437"/>
    </source>
</evidence>
<dbReference type="InterPro" id="IPR036390">
    <property type="entry name" value="WH_DNA-bd_sf"/>
</dbReference>
<dbReference type="EMBL" id="ABCC02000069">
    <property type="protein sequence ID" value="EDP12764.1"/>
    <property type="molecule type" value="Genomic_DNA"/>
</dbReference>
<dbReference type="GO" id="GO:0003700">
    <property type="term" value="F:DNA-binding transcription factor activity"/>
    <property type="evidence" value="ECO:0007669"/>
    <property type="project" value="InterPro"/>
</dbReference>
<dbReference type="PROSITE" id="PS50931">
    <property type="entry name" value="HTH_LYSR"/>
    <property type="match status" value="1"/>
</dbReference>
<evidence type="ECO:0000313" key="7">
    <source>
        <dbReference type="Proteomes" id="UP000005396"/>
    </source>
</evidence>
<evidence type="ECO:0000256" key="4">
    <source>
        <dbReference type="ARBA" id="ARBA00023163"/>
    </source>
</evidence>
<dbReference type="PANTHER" id="PTHR30126">
    <property type="entry name" value="HTH-TYPE TRANSCRIPTIONAL REGULATOR"/>
    <property type="match status" value="1"/>
</dbReference>
<reference evidence="6 7" key="2">
    <citation type="submission" date="2007-09" db="EMBL/GenBank/DDBJ databases">
        <title>Draft genome sequence of Clostridium bolteae (ATCC BAA-613).</title>
        <authorList>
            <person name="Sudarsanam P."/>
            <person name="Ley R."/>
            <person name="Guruge J."/>
            <person name="Turnbaugh P.J."/>
            <person name="Mahowald M."/>
            <person name="Liep D."/>
            <person name="Gordon J."/>
        </authorList>
    </citation>
    <scope>NUCLEOTIDE SEQUENCE [LARGE SCALE GENOMIC DNA]</scope>
    <source>
        <strain evidence="7">ATCC BAA-613 / DSM 15670 / CCUG 46953 / JCM 12243 / WAL 16351</strain>
    </source>
</reference>
<dbReference type="SUPFAM" id="SSF53850">
    <property type="entry name" value="Periplasmic binding protein-like II"/>
    <property type="match status" value="1"/>
</dbReference>
<name>A8S4I3_ENTBW</name>
<dbReference type="InterPro" id="IPR000847">
    <property type="entry name" value="LysR_HTH_N"/>
</dbReference>
<dbReference type="PRINTS" id="PR00039">
    <property type="entry name" value="HTHLYSR"/>
</dbReference>
<dbReference type="PaxDb" id="411902-CLOBOL_06994"/>
<dbReference type="AlphaFoldDB" id="A8S4I3"/>
<protein>
    <recommendedName>
        <fullName evidence="5">HTH lysR-type domain-containing protein</fullName>
    </recommendedName>
</protein>
<dbReference type="Gene3D" id="1.10.10.10">
    <property type="entry name" value="Winged helix-like DNA-binding domain superfamily/Winged helix DNA-binding domain"/>
    <property type="match status" value="1"/>
</dbReference>
<dbReference type="PANTHER" id="PTHR30126:SF93">
    <property type="entry name" value="HTH LYSR-TYPE DOMAIN-CONTAINING PROTEIN"/>
    <property type="match status" value="1"/>
</dbReference>
<dbReference type="SUPFAM" id="SSF46785">
    <property type="entry name" value="Winged helix' DNA-binding domain"/>
    <property type="match status" value="1"/>
</dbReference>
<gene>
    <name evidence="6" type="ORF">CLOBOL_06994</name>
</gene>
<dbReference type="InterPro" id="IPR036388">
    <property type="entry name" value="WH-like_DNA-bd_sf"/>
</dbReference>
<organism evidence="6 7">
    <name type="scientific">Enterocloster bolteae (strain ATCC BAA-613 / DSM 15670 / CCUG 46953 / JCM 12243 / WAL 16351)</name>
    <name type="common">Clostridium bolteae</name>
    <dbReference type="NCBI Taxonomy" id="411902"/>
    <lineage>
        <taxon>Bacteria</taxon>
        <taxon>Bacillati</taxon>
        <taxon>Bacillota</taxon>
        <taxon>Clostridia</taxon>
        <taxon>Lachnospirales</taxon>
        <taxon>Lachnospiraceae</taxon>
        <taxon>Enterocloster</taxon>
    </lineage>
</organism>
<proteinExistence type="inferred from homology"/>
<dbReference type="Pfam" id="PF00126">
    <property type="entry name" value="HTH_1"/>
    <property type="match status" value="1"/>
</dbReference>
<comment type="similarity">
    <text evidence="1">Belongs to the LysR transcriptional regulatory family.</text>
</comment>
<evidence type="ECO:0000313" key="6">
    <source>
        <dbReference type="EMBL" id="EDP12764.1"/>
    </source>
</evidence>
<keyword evidence="3" id="KW-0238">DNA-binding</keyword>
<sequence length="310" mass="36398">MTEGLSMDIKYFEYVIEIVECGSINKAAQNLQMLQPNLSVCIKNLEQELGFPIFRRQHSGIRLTNEGELFLKSARKIATELETIHNIPSMFSHKDNLSISCTYSFDFMNHFLKFKKKKPPTACEDSFKETGLIQTIRDVVEQRYRMSLFYCFDTVSDTYYALAKKHNLKLIPIARNRPLILLASKKNPLSRKKEIPFDSITDYKFIMYENFKFDEWLKILNFKNDNNILYVFDRGGLIDAIRQSRYVTVMMKRFTDTYSEDCVEISIVDAPFGMDAYCLYHASYTMNSREKQFIRELKELFADHPADRPI</sequence>
<comment type="caution">
    <text evidence="6">The sequence shown here is derived from an EMBL/GenBank/DDBJ whole genome shotgun (WGS) entry which is preliminary data.</text>
</comment>
<keyword evidence="4" id="KW-0804">Transcription</keyword>
<accession>A8S4I3</accession>
<dbReference type="Proteomes" id="UP000005396">
    <property type="component" value="Unassembled WGS sequence"/>
</dbReference>
<dbReference type="eggNOG" id="COG0583">
    <property type="taxonomic scope" value="Bacteria"/>
</dbReference>
<reference evidence="6 7" key="1">
    <citation type="submission" date="2007-08" db="EMBL/GenBank/DDBJ databases">
        <authorList>
            <person name="Fulton L."/>
            <person name="Clifton S."/>
            <person name="Fulton B."/>
            <person name="Xu J."/>
            <person name="Minx P."/>
            <person name="Pepin K.H."/>
            <person name="Johnson M."/>
            <person name="Thiruvilangam P."/>
            <person name="Bhonagiri V."/>
            <person name="Nash W.E."/>
            <person name="Mardis E.R."/>
            <person name="Wilson R.K."/>
        </authorList>
    </citation>
    <scope>NUCLEOTIDE SEQUENCE [LARGE SCALE GENOMIC DNA]</scope>
    <source>
        <strain evidence="7">ATCC BAA-613 / DSM 15670 / CCUG 46953 / JCM 12243 / WAL 16351</strain>
    </source>
</reference>
<evidence type="ECO:0000256" key="3">
    <source>
        <dbReference type="ARBA" id="ARBA00023125"/>
    </source>
</evidence>
<dbReference type="HOGENOM" id="CLU_039613_32_2_9"/>
<keyword evidence="2" id="KW-0805">Transcription regulation</keyword>
<dbReference type="GO" id="GO:0000976">
    <property type="term" value="F:transcription cis-regulatory region binding"/>
    <property type="evidence" value="ECO:0007669"/>
    <property type="project" value="TreeGrafter"/>
</dbReference>
<dbReference type="FunFam" id="1.10.10.10:FF:000001">
    <property type="entry name" value="LysR family transcriptional regulator"/>
    <property type="match status" value="1"/>
</dbReference>
<evidence type="ECO:0000256" key="2">
    <source>
        <dbReference type="ARBA" id="ARBA00023015"/>
    </source>
</evidence>
<feature type="domain" description="HTH lysR-type" evidence="5">
    <location>
        <begin position="7"/>
        <end position="64"/>
    </location>
</feature>